<keyword evidence="4" id="KW-0539">Nucleus</keyword>
<evidence type="ECO:0000313" key="10">
    <source>
        <dbReference type="Proteomes" id="UP000030764"/>
    </source>
</evidence>
<evidence type="ECO:0000259" key="7">
    <source>
        <dbReference type="PROSITE" id="PS50888"/>
    </source>
</evidence>
<evidence type="ECO:0000313" key="9">
    <source>
        <dbReference type="EMBL" id="KFD65417.1"/>
    </source>
</evidence>
<dbReference type="GO" id="GO:0046983">
    <property type="term" value="F:protein dimerization activity"/>
    <property type="evidence" value="ECO:0007669"/>
    <property type="project" value="InterPro"/>
</dbReference>
<protein>
    <recommendedName>
        <fullName evidence="7">BHLH domain-containing protein</fullName>
    </recommendedName>
</protein>
<name>A0A085LZJ7_9BILA</name>
<dbReference type="GO" id="GO:0000981">
    <property type="term" value="F:DNA-binding transcription factor activity, RNA polymerase II-specific"/>
    <property type="evidence" value="ECO:0007669"/>
    <property type="project" value="TreeGrafter"/>
</dbReference>
<dbReference type="EMBL" id="KL367539">
    <property type="protein sequence ID" value="KFD65417.1"/>
    <property type="molecule type" value="Genomic_DNA"/>
</dbReference>
<keyword evidence="3" id="KW-0804">Transcription</keyword>
<evidence type="ECO:0000256" key="4">
    <source>
        <dbReference type="ARBA" id="ARBA00023242"/>
    </source>
</evidence>
<evidence type="ECO:0000256" key="3">
    <source>
        <dbReference type="ARBA" id="ARBA00023163"/>
    </source>
</evidence>
<dbReference type="PANTHER" id="PTHR46117">
    <property type="entry name" value="FI24210P1"/>
    <property type="match status" value="1"/>
</dbReference>
<feature type="coiled-coil region" evidence="5">
    <location>
        <begin position="286"/>
        <end position="313"/>
    </location>
</feature>
<dbReference type="InterPro" id="IPR011598">
    <property type="entry name" value="bHLH_dom"/>
</dbReference>
<reference evidence="8 10" key="1">
    <citation type="journal article" date="2014" name="Nat. Genet.">
        <title>Genome and transcriptome of the porcine whipworm Trichuris suis.</title>
        <authorList>
            <person name="Jex A.R."/>
            <person name="Nejsum P."/>
            <person name="Schwarz E.M."/>
            <person name="Hu L."/>
            <person name="Young N.D."/>
            <person name="Hall R.S."/>
            <person name="Korhonen P.K."/>
            <person name="Liao S."/>
            <person name="Thamsborg S."/>
            <person name="Xia J."/>
            <person name="Xu P."/>
            <person name="Wang S."/>
            <person name="Scheerlinck J.P."/>
            <person name="Hofmann A."/>
            <person name="Sternberg P.W."/>
            <person name="Wang J."/>
            <person name="Gasser R.B."/>
        </authorList>
    </citation>
    <scope>NUCLEOTIDE SEQUENCE [LARGE SCALE GENOMIC DNA]</scope>
    <source>
        <strain evidence="9">DCEP-RM93F</strain>
        <strain evidence="8">DCEP-RM93M</strain>
    </source>
</reference>
<dbReference type="AlphaFoldDB" id="A0A085LZJ7"/>
<dbReference type="SUPFAM" id="SSF47459">
    <property type="entry name" value="HLH, helix-loop-helix DNA-binding domain"/>
    <property type="match status" value="1"/>
</dbReference>
<keyword evidence="10" id="KW-1185">Reference proteome</keyword>
<evidence type="ECO:0000256" key="1">
    <source>
        <dbReference type="ARBA" id="ARBA00004123"/>
    </source>
</evidence>
<accession>A0A085LZJ7</accession>
<keyword evidence="5" id="KW-0175">Coiled coil</keyword>
<dbReference type="Pfam" id="PF00010">
    <property type="entry name" value="HLH"/>
    <property type="match status" value="1"/>
</dbReference>
<dbReference type="EMBL" id="KL363254">
    <property type="protein sequence ID" value="KFD50393.1"/>
    <property type="molecule type" value="Genomic_DNA"/>
</dbReference>
<proteinExistence type="predicted"/>
<dbReference type="SMART" id="SM00353">
    <property type="entry name" value="HLH"/>
    <property type="match status" value="1"/>
</dbReference>
<sequence length="324" mass="34563">MTPSFVSEAGGTLPPAAPFPEAAIVQSNSAFGPSGHAINCKPVSATVTYQSFGQPLSTVQLLVPQLAAGGYAAPPIKAISECSHVPHSHQILLNTSELVTTSASSVVMSEADSQAPVRCCTTWAGIPSVTDVGSQGQYVVLFPHADVLSSSCDSNAVAPVAPAQLQQATFIPLSALDPLPSSRVLRSLGVNTDRQQADSAHQVAESTGQPAESKDVRRRAFHNQVERRRRDTINAQIAKIAKILPPVRGVAGRQTESIGKTLSRAVEYIEELKSHVRPVMDFAQFEDKMKAEVAALQTRIDELKVENENIIHLLQEKGISVPPQ</sequence>
<comment type="subcellular location">
    <subcellularLocation>
        <location evidence="1">Nucleus</location>
    </subcellularLocation>
</comment>
<dbReference type="PANTHER" id="PTHR46117:SF3">
    <property type="entry name" value="FI24210P1"/>
    <property type="match status" value="1"/>
</dbReference>
<evidence type="ECO:0000256" key="6">
    <source>
        <dbReference type="SAM" id="MobiDB-lite"/>
    </source>
</evidence>
<dbReference type="PROSITE" id="PS50888">
    <property type="entry name" value="BHLH"/>
    <property type="match status" value="1"/>
</dbReference>
<dbReference type="InterPro" id="IPR051732">
    <property type="entry name" value="USF"/>
</dbReference>
<dbReference type="InterPro" id="IPR036638">
    <property type="entry name" value="HLH_DNA-bd_sf"/>
</dbReference>
<dbReference type="GO" id="GO:0000978">
    <property type="term" value="F:RNA polymerase II cis-regulatory region sequence-specific DNA binding"/>
    <property type="evidence" value="ECO:0007669"/>
    <property type="project" value="TreeGrafter"/>
</dbReference>
<evidence type="ECO:0000256" key="5">
    <source>
        <dbReference type="SAM" id="Coils"/>
    </source>
</evidence>
<keyword evidence="2" id="KW-0805">Transcription regulation</keyword>
<dbReference type="CDD" id="cd11387">
    <property type="entry name" value="bHLHzip_USF_MITF"/>
    <property type="match status" value="1"/>
</dbReference>
<dbReference type="Gene3D" id="4.10.280.10">
    <property type="entry name" value="Helix-loop-helix DNA-binding domain"/>
    <property type="match status" value="1"/>
</dbReference>
<dbReference type="GO" id="GO:0005634">
    <property type="term" value="C:nucleus"/>
    <property type="evidence" value="ECO:0007669"/>
    <property type="project" value="UniProtKB-SubCell"/>
</dbReference>
<gene>
    <name evidence="8" type="ORF">M513_08775</name>
    <name evidence="9" type="ORF">M514_08775</name>
</gene>
<evidence type="ECO:0000313" key="8">
    <source>
        <dbReference type="EMBL" id="KFD50393.1"/>
    </source>
</evidence>
<feature type="region of interest" description="Disordered" evidence="6">
    <location>
        <begin position="192"/>
        <end position="214"/>
    </location>
</feature>
<feature type="domain" description="BHLH" evidence="7">
    <location>
        <begin position="217"/>
        <end position="272"/>
    </location>
</feature>
<dbReference type="Proteomes" id="UP000030758">
    <property type="component" value="Unassembled WGS sequence"/>
</dbReference>
<evidence type="ECO:0000256" key="2">
    <source>
        <dbReference type="ARBA" id="ARBA00023015"/>
    </source>
</evidence>
<feature type="compositionally biased region" description="Polar residues" evidence="6">
    <location>
        <begin position="192"/>
        <end position="210"/>
    </location>
</feature>
<organism evidence="8 10">
    <name type="scientific">Trichuris suis</name>
    <name type="common">pig whipworm</name>
    <dbReference type="NCBI Taxonomy" id="68888"/>
    <lineage>
        <taxon>Eukaryota</taxon>
        <taxon>Metazoa</taxon>
        <taxon>Ecdysozoa</taxon>
        <taxon>Nematoda</taxon>
        <taxon>Enoplea</taxon>
        <taxon>Dorylaimia</taxon>
        <taxon>Trichinellida</taxon>
        <taxon>Trichuridae</taxon>
        <taxon>Trichuris</taxon>
    </lineage>
</organism>
<dbReference type="Proteomes" id="UP000030764">
    <property type="component" value="Unassembled WGS sequence"/>
</dbReference>